<gene>
    <name evidence="2" type="ORF">IAR55_000562</name>
</gene>
<evidence type="ECO:0000313" key="2">
    <source>
        <dbReference type="EMBL" id="KAK8869992.1"/>
    </source>
</evidence>
<feature type="compositionally biased region" description="Acidic residues" evidence="1">
    <location>
        <begin position="531"/>
        <end position="540"/>
    </location>
</feature>
<protein>
    <submittedName>
        <fullName evidence="2">Uncharacterized protein</fullName>
    </submittedName>
</protein>
<name>A0AAW0Z783_9TREE</name>
<sequence length="540" mass="59838">MTTQYPTRPSRVATDKENTPVLSFPTKGLNSSLADIKVMDTTLHSSLSGAVPRASKSKKSTIGSLGIGRAPKFVSQRRMSNKPYSRATSIQRAKKAANKACKAKNKVTYEKNKGKGRIARVEEEKGLDAVENRKALEAEKEKVGRERMERWRNSIWRSAVPIPADRVRIPLMLPRANIPPVPMINTNTAKEVPPAYVYQQLRESLPEIEQIQSYCTQQYNIPHPDPTVPPGTTITLTLRPDHEMKHAEADPSARMLDPDMALCLLRKGKEEDGALLVVPVLSLVWASQCAFWNHLIAPYTMPSRPRSGPSSASAVKEEKIEPDSYSLGPIEETEEDDQSDTATTCSSDSAWLSTGSTISSKTDSTSSETIAPVRDGKYLHLPYFEISVPSPETFLMVARHLHNPQRHLIIDLLGLPPPQRARLDVLDVICDWSVQKLMDRLGVLQGFWQNIVCFGISHRSTWEQLAAAWACVIGVIAGHGMALKEDQIGERPEKLRCGAEEVAWEYVRRVRAKRNGESGDSIGVGPSFEAAAEESTEESK</sequence>
<feature type="region of interest" description="Disordered" evidence="1">
    <location>
        <begin position="1"/>
        <end position="24"/>
    </location>
</feature>
<dbReference type="KEGG" id="kne:92177822"/>
<reference evidence="2 3" key="1">
    <citation type="journal article" date="2024" name="bioRxiv">
        <title>Comparative genomics of Cryptococcus and Kwoniella reveals pathogenesis evolution and contrasting karyotype dynamics via intercentromeric recombination or chromosome fusion.</title>
        <authorList>
            <person name="Coelho M.A."/>
            <person name="David-Palma M."/>
            <person name="Shea T."/>
            <person name="Bowers K."/>
            <person name="McGinley-Smith S."/>
            <person name="Mohammad A.W."/>
            <person name="Gnirke A."/>
            <person name="Yurkov A.M."/>
            <person name="Nowrousian M."/>
            <person name="Sun S."/>
            <person name="Cuomo C.A."/>
            <person name="Heitman J."/>
        </authorList>
    </citation>
    <scope>NUCLEOTIDE SEQUENCE [LARGE SCALE GENOMIC DNA]</scope>
    <source>
        <strain evidence="2 3">CBS 13917</strain>
    </source>
</reference>
<organism evidence="2 3">
    <name type="scientific">Kwoniella newhampshirensis</name>
    <dbReference type="NCBI Taxonomy" id="1651941"/>
    <lineage>
        <taxon>Eukaryota</taxon>
        <taxon>Fungi</taxon>
        <taxon>Dikarya</taxon>
        <taxon>Basidiomycota</taxon>
        <taxon>Agaricomycotina</taxon>
        <taxon>Tremellomycetes</taxon>
        <taxon>Tremellales</taxon>
        <taxon>Cryptococcaceae</taxon>
        <taxon>Kwoniella</taxon>
    </lineage>
</organism>
<dbReference type="RefSeq" id="XP_066806238.1">
    <property type="nucleotide sequence ID" value="XM_066943696.1"/>
</dbReference>
<dbReference type="GeneID" id="92177822"/>
<feature type="compositionally biased region" description="Low complexity" evidence="1">
    <location>
        <begin position="302"/>
        <end position="314"/>
    </location>
</feature>
<dbReference type="Proteomes" id="UP001388673">
    <property type="component" value="Unassembled WGS sequence"/>
</dbReference>
<comment type="caution">
    <text evidence="2">The sequence shown here is derived from an EMBL/GenBank/DDBJ whole genome shotgun (WGS) entry which is preliminary data.</text>
</comment>
<feature type="region of interest" description="Disordered" evidence="1">
    <location>
        <begin position="302"/>
        <end position="350"/>
    </location>
</feature>
<evidence type="ECO:0000313" key="3">
    <source>
        <dbReference type="Proteomes" id="UP001388673"/>
    </source>
</evidence>
<feature type="compositionally biased region" description="Low complexity" evidence="1">
    <location>
        <begin position="340"/>
        <end position="350"/>
    </location>
</feature>
<feature type="region of interest" description="Disordered" evidence="1">
    <location>
        <begin position="516"/>
        <end position="540"/>
    </location>
</feature>
<dbReference type="EMBL" id="JBCAWK010000001">
    <property type="protein sequence ID" value="KAK8869992.1"/>
    <property type="molecule type" value="Genomic_DNA"/>
</dbReference>
<dbReference type="AlphaFoldDB" id="A0AAW0Z783"/>
<accession>A0AAW0Z783</accession>
<proteinExistence type="predicted"/>
<evidence type="ECO:0000256" key="1">
    <source>
        <dbReference type="SAM" id="MobiDB-lite"/>
    </source>
</evidence>
<keyword evidence="3" id="KW-1185">Reference proteome</keyword>